<name>A0A0L8GUB3_OCTBM</name>
<accession>A0A0L8GUB3</accession>
<dbReference type="AlphaFoldDB" id="A0A0L8GUB3"/>
<dbReference type="EMBL" id="KQ420347">
    <property type="protein sequence ID" value="KOF80573.1"/>
    <property type="molecule type" value="Genomic_DNA"/>
</dbReference>
<protein>
    <submittedName>
        <fullName evidence="1">Uncharacterized protein</fullName>
    </submittedName>
</protein>
<reference evidence="1" key="1">
    <citation type="submission" date="2015-07" db="EMBL/GenBank/DDBJ databases">
        <title>MeaNS - Measles Nucleotide Surveillance Program.</title>
        <authorList>
            <person name="Tran T."/>
            <person name="Druce J."/>
        </authorList>
    </citation>
    <scope>NUCLEOTIDE SEQUENCE</scope>
    <source>
        <strain evidence="1">UCB-OBI-ISO-001</strain>
        <tissue evidence="1">Gonad</tissue>
    </source>
</reference>
<gene>
    <name evidence="1" type="ORF">OCBIM_22027724mg</name>
</gene>
<sequence length="49" mass="6032">MLFFFFSFFKLYYFHNNRCIGDNHLSAVKIRLVPVNLILMLNHYPYIFN</sequence>
<organism evidence="1">
    <name type="scientific">Octopus bimaculoides</name>
    <name type="common">California two-spotted octopus</name>
    <dbReference type="NCBI Taxonomy" id="37653"/>
    <lineage>
        <taxon>Eukaryota</taxon>
        <taxon>Metazoa</taxon>
        <taxon>Spiralia</taxon>
        <taxon>Lophotrochozoa</taxon>
        <taxon>Mollusca</taxon>
        <taxon>Cephalopoda</taxon>
        <taxon>Coleoidea</taxon>
        <taxon>Octopodiformes</taxon>
        <taxon>Octopoda</taxon>
        <taxon>Incirrata</taxon>
        <taxon>Octopodidae</taxon>
        <taxon>Octopus</taxon>
    </lineage>
</organism>
<proteinExistence type="predicted"/>
<evidence type="ECO:0000313" key="1">
    <source>
        <dbReference type="EMBL" id="KOF80573.1"/>
    </source>
</evidence>